<dbReference type="Proteomes" id="UP000182085">
    <property type="component" value="Chromosome I"/>
</dbReference>
<gene>
    <name evidence="1" type="ORF">SAMN04490209_4996</name>
</gene>
<sequence length="65" mass="7074">MSTPCPHCQKNLGDLDPIMNQLAQNKLSGKLTFKCKHCKLDINAFSNVGMYYISTPTGNVMIGAA</sequence>
<dbReference type="AlphaFoldDB" id="A0AAE8HGY7"/>
<keyword evidence="2" id="KW-1185">Reference proteome</keyword>
<evidence type="ECO:0000313" key="2">
    <source>
        <dbReference type="Proteomes" id="UP000182085"/>
    </source>
</evidence>
<reference evidence="1 2" key="1">
    <citation type="submission" date="2016-10" db="EMBL/GenBank/DDBJ databases">
        <authorList>
            <person name="Varghese N."/>
            <person name="Submissions S."/>
        </authorList>
    </citation>
    <scope>NUCLEOTIDE SEQUENCE [LARGE SCALE GENOMIC DNA]</scope>
    <source>
        <strain evidence="1 2">BS2777</strain>
    </source>
</reference>
<name>A0AAE8HGY7_9PSED</name>
<proteinExistence type="predicted"/>
<accession>A0AAE8HGY7</accession>
<dbReference type="RefSeq" id="WP_146375094.1">
    <property type="nucleotide sequence ID" value="NZ_BAAAEG010000001.1"/>
</dbReference>
<evidence type="ECO:0000313" key="1">
    <source>
        <dbReference type="EMBL" id="SDV15440.1"/>
    </source>
</evidence>
<organism evidence="1 2">
    <name type="scientific">Pseudomonas rhodesiae</name>
    <dbReference type="NCBI Taxonomy" id="76760"/>
    <lineage>
        <taxon>Bacteria</taxon>
        <taxon>Pseudomonadati</taxon>
        <taxon>Pseudomonadota</taxon>
        <taxon>Gammaproteobacteria</taxon>
        <taxon>Pseudomonadales</taxon>
        <taxon>Pseudomonadaceae</taxon>
        <taxon>Pseudomonas</taxon>
    </lineage>
</organism>
<protein>
    <submittedName>
        <fullName evidence="1">Uncharacterized protein</fullName>
    </submittedName>
</protein>
<dbReference type="EMBL" id="LT629801">
    <property type="protein sequence ID" value="SDV15440.1"/>
    <property type="molecule type" value="Genomic_DNA"/>
</dbReference>